<feature type="compositionally biased region" description="Acidic residues" evidence="1">
    <location>
        <begin position="253"/>
        <end position="267"/>
    </location>
</feature>
<name>A0AAN6S509_9PEZI</name>
<dbReference type="Proteomes" id="UP001303473">
    <property type="component" value="Unassembled WGS sequence"/>
</dbReference>
<feature type="compositionally biased region" description="Acidic residues" evidence="1">
    <location>
        <begin position="211"/>
        <end position="221"/>
    </location>
</feature>
<evidence type="ECO:0000313" key="3">
    <source>
        <dbReference type="Proteomes" id="UP001303473"/>
    </source>
</evidence>
<keyword evidence="3" id="KW-1185">Reference proteome</keyword>
<organism evidence="2 3">
    <name type="scientific">Diplogelasinospora grovesii</name>
    <dbReference type="NCBI Taxonomy" id="303347"/>
    <lineage>
        <taxon>Eukaryota</taxon>
        <taxon>Fungi</taxon>
        <taxon>Dikarya</taxon>
        <taxon>Ascomycota</taxon>
        <taxon>Pezizomycotina</taxon>
        <taxon>Sordariomycetes</taxon>
        <taxon>Sordariomycetidae</taxon>
        <taxon>Sordariales</taxon>
        <taxon>Diplogelasinosporaceae</taxon>
        <taxon>Diplogelasinospora</taxon>
    </lineage>
</organism>
<accession>A0AAN6S509</accession>
<evidence type="ECO:0000256" key="1">
    <source>
        <dbReference type="SAM" id="MobiDB-lite"/>
    </source>
</evidence>
<comment type="caution">
    <text evidence="2">The sequence shown here is derived from an EMBL/GenBank/DDBJ whole genome shotgun (WGS) entry which is preliminary data.</text>
</comment>
<feature type="region of interest" description="Disordered" evidence="1">
    <location>
        <begin position="154"/>
        <end position="298"/>
    </location>
</feature>
<dbReference type="EMBL" id="MU853792">
    <property type="protein sequence ID" value="KAK3940729.1"/>
    <property type="molecule type" value="Genomic_DNA"/>
</dbReference>
<proteinExistence type="predicted"/>
<feature type="region of interest" description="Disordered" evidence="1">
    <location>
        <begin position="1"/>
        <end position="105"/>
    </location>
</feature>
<feature type="compositionally biased region" description="Basic and acidic residues" evidence="1">
    <location>
        <begin position="92"/>
        <end position="105"/>
    </location>
</feature>
<sequence>MASSSLAGACGSKPGSVPGSEPAIQDDSEQAPSMKLSSPSITPDPIQEGSPPPLADDSEQPPHSMNPPVAEPEDMIIQSSSSTPAIQEDPDEPSKNKAEDDALTKEVSDAISRIATMAIEFLGLDSGATRRDDITALMAAIDSRMACIVPDHHHATSTREGEGEGQGEGDGFTTPLEARYRNTYPPLPYPTLSERTFHYPDVEIGGGGVDRDDDDDDDDVDNASVAATAGSQSPLKLDQGWGRGEGKKGSDEGGGDGEEEGGNEDLEAVSVIATSGSVSDGTEDNGNGGGVVRGKGKGSVAVAVTDTRRFYLDPEDKSYL</sequence>
<gene>
    <name evidence="2" type="ORF">QBC46DRAFT_434005</name>
</gene>
<protein>
    <submittedName>
        <fullName evidence="2">Uncharacterized protein</fullName>
    </submittedName>
</protein>
<reference evidence="3" key="1">
    <citation type="journal article" date="2023" name="Mol. Phylogenet. Evol.">
        <title>Genome-scale phylogeny and comparative genomics of the fungal order Sordariales.</title>
        <authorList>
            <person name="Hensen N."/>
            <person name="Bonometti L."/>
            <person name="Westerberg I."/>
            <person name="Brannstrom I.O."/>
            <person name="Guillou S."/>
            <person name="Cros-Aarteil S."/>
            <person name="Calhoun S."/>
            <person name="Haridas S."/>
            <person name="Kuo A."/>
            <person name="Mondo S."/>
            <person name="Pangilinan J."/>
            <person name="Riley R."/>
            <person name="LaButti K."/>
            <person name="Andreopoulos B."/>
            <person name="Lipzen A."/>
            <person name="Chen C."/>
            <person name="Yan M."/>
            <person name="Daum C."/>
            <person name="Ng V."/>
            <person name="Clum A."/>
            <person name="Steindorff A."/>
            <person name="Ohm R.A."/>
            <person name="Martin F."/>
            <person name="Silar P."/>
            <person name="Natvig D.O."/>
            <person name="Lalanne C."/>
            <person name="Gautier V."/>
            <person name="Ament-Velasquez S.L."/>
            <person name="Kruys A."/>
            <person name="Hutchinson M.I."/>
            <person name="Powell A.J."/>
            <person name="Barry K."/>
            <person name="Miller A.N."/>
            <person name="Grigoriev I.V."/>
            <person name="Debuchy R."/>
            <person name="Gladieux P."/>
            <person name="Hiltunen Thoren M."/>
            <person name="Johannesson H."/>
        </authorList>
    </citation>
    <scope>NUCLEOTIDE SEQUENCE [LARGE SCALE GENOMIC DNA]</scope>
    <source>
        <strain evidence="3">CBS 340.73</strain>
    </source>
</reference>
<dbReference type="AlphaFoldDB" id="A0AAN6S509"/>
<evidence type="ECO:0000313" key="2">
    <source>
        <dbReference type="EMBL" id="KAK3940729.1"/>
    </source>
</evidence>